<dbReference type="EMBL" id="FNAP01000001">
    <property type="protein sequence ID" value="SDD65729.1"/>
    <property type="molecule type" value="Genomic_DNA"/>
</dbReference>
<keyword evidence="1 2" id="KW-0732">Signal</keyword>
<feature type="chain" id="PRO_5011683527" evidence="2">
    <location>
        <begin position="24"/>
        <end position="278"/>
    </location>
</feature>
<proteinExistence type="predicted"/>
<dbReference type="Pfam" id="PF12849">
    <property type="entry name" value="PBP_like_2"/>
    <property type="match status" value="1"/>
</dbReference>
<dbReference type="OrthoDB" id="5506472at2"/>
<evidence type="ECO:0000256" key="2">
    <source>
        <dbReference type="SAM" id="SignalP"/>
    </source>
</evidence>
<keyword evidence="5" id="KW-1185">Reference proteome</keyword>
<sequence>MAPKIKMLPVAFLTVLFCFGAVAHGPLAAAETEIRVGGTGGALAAISQLGEHYAASRPDVTVTVLPSLGSGGGIRAVRDRIIDIGVSGRPVREDEGAGSTLIQVPFARTAVALITSRPGGAKVTSQVLKALIADPSPMWPDGAPMHVILRPPTETDYHVLEAELPSVWQALVEARDRPEVPVTATDQENLELAVTLPGSLTTGTLLQLRAEDQPLYPVMIDGLVPSAETLASGDYPPIKDFVLVVRSDASKAAKAFVSFLQGEDAAVHLRALGAIPIR</sequence>
<dbReference type="STRING" id="69960.SAMN05421720_101171"/>
<dbReference type="Gene3D" id="3.40.190.10">
    <property type="entry name" value="Periplasmic binding protein-like II"/>
    <property type="match status" value="2"/>
</dbReference>
<reference evidence="4 5" key="1">
    <citation type="submission" date="2016-10" db="EMBL/GenBank/DDBJ databases">
        <authorList>
            <person name="de Groot N.N."/>
        </authorList>
    </citation>
    <scope>NUCLEOTIDE SEQUENCE [LARGE SCALE GENOMIC DNA]</scope>
    <source>
        <strain evidence="4 5">ATCC 700224</strain>
    </source>
</reference>
<feature type="domain" description="PBP" evidence="3">
    <location>
        <begin position="30"/>
        <end position="261"/>
    </location>
</feature>
<accession>A0A1G6WIY0</accession>
<protein>
    <submittedName>
        <fullName evidence="4">Phosphate transport system substrate-binding protein</fullName>
    </submittedName>
</protein>
<evidence type="ECO:0000313" key="5">
    <source>
        <dbReference type="Proteomes" id="UP000199412"/>
    </source>
</evidence>
<dbReference type="SUPFAM" id="SSF53850">
    <property type="entry name" value="Periplasmic binding protein-like II"/>
    <property type="match status" value="1"/>
</dbReference>
<dbReference type="AlphaFoldDB" id="A0A1G6WIY0"/>
<name>A0A1G6WIY0_9PROT</name>
<evidence type="ECO:0000259" key="3">
    <source>
        <dbReference type="Pfam" id="PF12849"/>
    </source>
</evidence>
<dbReference type="Proteomes" id="UP000199412">
    <property type="component" value="Unassembled WGS sequence"/>
</dbReference>
<dbReference type="InterPro" id="IPR050811">
    <property type="entry name" value="Phosphate_ABC_transporter"/>
</dbReference>
<dbReference type="PANTHER" id="PTHR30570:SF1">
    <property type="entry name" value="PHOSPHATE-BINDING PROTEIN PSTS"/>
    <property type="match status" value="1"/>
</dbReference>
<evidence type="ECO:0000313" key="4">
    <source>
        <dbReference type="EMBL" id="SDD65729.1"/>
    </source>
</evidence>
<evidence type="ECO:0000256" key="1">
    <source>
        <dbReference type="ARBA" id="ARBA00022729"/>
    </source>
</evidence>
<dbReference type="InterPro" id="IPR024370">
    <property type="entry name" value="PBP_domain"/>
</dbReference>
<organism evidence="4 5">
    <name type="scientific">Rhodospira trueperi</name>
    <dbReference type="NCBI Taxonomy" id="69960"/>
    <lineage>
        <taxon>Bacteria</taxon>
        <taxon>Pseudomonadati</taxon>
        <taxon>Pseudomonadota</taxon>
        <taxon>Alphaproteobacteria</taxon>
        <taxon>Rhodospirillales</taxon>
        <taxon>Rhodospirillaceae</taxon>
        <taxon>Rhodospira</taxon>
    </lineage>
</organism>
<feature type="signal peptide" evidence="2">
    <location>
        <begin position="1"/>
        <end position="23"/>
    </location>
</feature>
<gene>
    <name evidence="4" type="ORF">SAMN05421720_101171</name>
</gene>
<dbReference type="RefSeq" id="WP_092780680.1">
    <property type="nucleotide sequence ID" value="NZ_FNAP01000001.1"/>
</dbReference>
<dbReference type="PANTHER" id="PTHR30570">
    <property type="entry name" value="PERIPLASMIC PHOSPHATE BINDING COMPONENT OF PHOSPHATE ABC TRANSPORTER"/>
    <property type="match status" value="1"/>
</dbReference>